<dbReference type="EMBL" id="QTTN01000018">
    <property type="protein sequence ID" value="REE81529.1"/>
    <property type="molecule type" value="Genomic_DNA"/>
</dbReference>
<feature type="transmembrane region" description="Helical" evidence="1">
    <location>
        <begin position="117"/>
        <end position="138"/>
    </location>
</feature>
<comment type="caution">
    <text evidence="2">The sequence shown here is derived from an EMBL/GenBank/DDBJ whole genome shotgun (WGS) entry which is preliminary data.</text>
</comment>
<accession>A0A3D9RNQ3</accession>
<feature type="transmembrane region" description="Helical" evidence="1">
    <location>
        <begin position="90"/>
        <end position="111"/>
    </location>
</feature>
<dbReference type="InterPro" id="IPR018750">
    <property type="entry name" value="DUF2306_membrane"/>
</dbReference>
<keyword evidence="1" id="KW-0812">Transmembrane</keyword>
<dbReference type="RefSeq" id="WP_181909603.1">
    <property type="nucleotide sequence ID" value="NZ_QTTN01000018.1"/>
</dbReference>
<feature type="transmembrane region" description="Helical" evidence="1">
    <location>
        <begin position="49"/>
        <end position="69"/>
    </location>
</feature>
<keyword evidence="3" id="KW-1185">Reference proteome</keyword>
<dbReference type="Proteomes" id="UP000256304">
    <property type="component" value="Unassembled WGS sequence"/>
</dbReference>
<feature type="transmembrane region" description="Helical" evidence="1">
    <location>
        <begin position="7"/>
        <end position="29"/>
    </location>
</feature>
<evidence type="ECO:0000313" key="3">
    <source>
        <dbReference type="Proteomes" id="UP000256304"/>
    </source>
</evidence>
<organism evidence="2 3">
    <name type="scientific">Paenibacillus taihuensis</name>
    <dbReference type="NCBI Taxonomy" id="1156355"/>
    <lineage>
        <taxon>Bacteria</taxon>
        <taxon>Bacillati</taxon>
        <taxon>Bacillota</taxon>
        <taxon>Bacilli</taxon>
        <taxon>Bacillales</taxon>
        <taxon>Paenibacillaceae</taxon>
        <taxon>Paenibacillus</taxon>
    </lineage>
</organism>
<keyword evidence="1" id="KW-1133">Transmembrane helix</keyword>
<dbReference type="Pfam" id="PF10067">
    <property type="entry name" value="DUF2306"/>
    <property type="match status" value="1"/>
</dbReference>
<feature type="transmembrane region" description="Helical" evidence="1">
    <location>
        <begin position="179"/>
        <end position="200"/>
    </location>
</feature>
<keyword evidence="1" id="KW-0472">Membrane</keyword>
<evidence type="ECO:0000256" key="1">
    <source>
        <dbReference type="SAM" id="Phobius"/>
    </source>
</evidence>
<sequence length="215" mass="24558">MLSRKIILPAIYVCSYLFTFYVVLQYIVYKPSQAGMVSAKLDDSSFPYAVWKLFFYPHILLGIAALLLGAYQLTRRSRRNPVMHKRLGRIYGIAILINVLVVPYISLYATGGRPSTIAFLVLDVFWLGTTAIGIRFIMNKNVRQHRQWMLRSYAITFVFVTFRIVLGIIQFTIDAPMSFTFPLAVYLSIALNLTLTELYLTKRGRKASQPIEGVV</sequence>
<proteinExistence type="predicted"/>
<evidence type="ECO:0000313" key="2">
    <source>
        <dbReference type="EMBL" id="REE81529.1"/>
    </source>
</evidence>
<protein>
    <submittedName>
        <fullName evidence="2">Putative membrane protein DUF2306</fullName>
    </submittedName>
</protein>
<dbReference type="AlphaFoldDB" id="A0A3D9RNQ3"/>
<gene>
    <name evidence="2" type="ORF">A8990_11853</name>
</gene>
<reference evidence="2 3" key="1">
    <citation type="submission" date="2018-08" db="EMBL/GenBank/DDBJ databases">
        <title>Genomic Encyclopedia of Type Strains, Phase III (KMG-III): the genomes of soil and plant-associated and newly described type strains.</title>
        <authorList>
            <person name="Whitman W."/>
        </authorList>
    </citation>
    <scope>NUCLEOTIDE SEQUENCE [LARGE SCALE GENOMIC DNA]</scope>
    <source>
        <strain evidence="2 3">CGMCC 1.10966</strain>
    </source>
</reference>
<feature type="transmembrane region" description="Helical" evidence="1">
    <location>
        <begin position="150"/>
        <end position="173"/>
    </location>
</feature>
<name>A0A3D9RNQ3_9BACL</name>